<feature type="compositionally biased region" description="Basic and acidic residues" evidence="1">
    <location>
        <begin position="184"/>
        <end position="194"/>
    </location>
</feature>
<sequence>MDSSSGDKPKESCFCPWAFLDGVDNATTPSNETCSNMVSSNGIPSVLEVPSSDNTSKKKSYAAALKPNHCKGVGHSVVSCKFFKFDMEKSKEKEKEKGKNNVTKDKTAVVQPTPVDAGEGAINEKEGLNKNHKKRWRKNKRDEASTLGTMQGQAQDRPAENDSEVTEVVNISETMTTKIGTIPEENRPSTSEERLLAKVFGDDEGEEKEDHKFVDAVDTNVPTVEQNKANDEVSQGQCSLEVHQDIQGQYDDTDRIEDILVVKVPEKSDRIIEEAKIIVANVLLQNKKLQLGSLLSRKEIKWLRRQS</sequence>
<evidence type="ECO:0000256" key="1">
    <source>
        <dbReference type="SAM" id="MobiDB-lite"/>
    </source>
</evidence>
<feature type="compositionally biased region" description="Basic residues" evidence="1">
    <location>
        <begin position="130"/>
        <end position="139"/>
    </location>
</feature>
<protein>
    <submittedName>
        <fullName evidence="2">Uncharacterized protein</fullName>
    </submittedName>
</protein>
<feature type="region of interest" description="Disordered" evidence="1">
    <location>
        <begin position="91"/>
        <end position="194"/>
    </location>
</feature>
<gene>
    <name evidence="2" type="ORF">IFM89_018610</name>
</gene>
<proteinExistence type="predicted"/>
<feature type="compositionally biased region" description="Polar residues" evidence="1">
    <location>
        <begin position="169"/>
        <end position="179"/>
    </location>
</feature>
<feature type="compositionally biased region" description="Basic and acidic residues" evidence="1">
    <location>
        <begin position="91"/>
        <end position="107"/>
    </location>
</feature>
<organism evidence="2 3">
    <name type="scientific">Coptis chinensis</name>
    <dbReference type="NCBI Taxonomy" id="261450"/>
    <lineage>
        <taxon>Eukaryota</taxon>
        <taxon>Viridiplantae</taxon>
        <taxon>Streptophyta</taxon>
        <taxon>Embryophyta</taxon>
        <taxon>Tracheophyta</taxon>
        <taxon>Spermatophyta</taxon>
        <taxon>Magnoliopsida</taxon>
        <taxon>Ranunculales</taxon>
        <taxon>Ranunculaceae</taxon>
        <taxon>Coptidoideae</taxon>
        <taxon>Coptis</taxon>
    </lineage>
</organism>
<reference evidence="2 3" key="1">
    <citation type="submission" date="2020-10" db="EMBL/GenBank/DDBJ databases">
        <title>The Coptis chinensis genome and diversification of protoberbering-type alkaloids.</title>
        <authorList>
            <person name="Wang B."/>
            <person name="Shu S."/>
            <person name="Song C."/>
            <person name="Liu Y."/>
        </authorList>
    </citation>
    <scope>NUCLEOTIDE SEQUENCE [LARGE SCALE GENOMIC DNA]</scope>
    <source>
        <strain evidence="2">HL-2020</strain>
        <tissue evidence="2">Leaf</tissue>
    </source>
</reference>
<evidence type="ECO:0000313" key="3">
    <source>
        <dbReference type="Proteomes" id="UP000631114"/>
    </source>
</evidence>
<dbReference type="AlphaFoldDB" id="A0A835LJR8"/>
<accession>A0A835LJR8</accession>
<dbReference type="Proteomes" id="UP000631114">
    <property type="component" value="Unassembled WGS sequence"/>
</dbReference>
<evidence type="ECO:0000313" key="2">
    <source>
        <dbReference type="EMBL" id="KAF9597415.1"/>
    </source>
</evidence>
<name>A0A835LJR8_9MAGN</name>
<comment type="caution">
    <text evidence="2">The sequence shown here is derived from an EMBL/GenBank/DDBJ whole genome shotgun (WGS) entry which is preliminary data.</text>
</comment>
<keyword evidence="3" id="KW-1185">Reference proteome</keyword>
<dbReference type="EMBL" id="JADFTS010000007">
    <property type="protein sequence ID" value="KAF9597415.1"/>
    <property type="molecule type" value="Genomic_DNA"/>
</dbReference>